<feature type="domain" description="G-protein coupled receptors family 1 profile" evidence="11">
    <location>
        <begin position="110"/>
        <end position="382"/>
    </location>
</feature>
<feature type="transmembrane region" description="Helical" evidence="10">
    <location>
        <begin position="129"/>
        <end position="151"/>
    </location>
</feature>
<evidence type="ECO:0000259" key="11">
    <source>
        <dbReference type="PROSITE" id="PS50262"/>
    </source>
</evidence>
<dbReference type="OrthoDB" id="5953793at2759"/>
<keyword evidence="8" id="KW-0807">Transducer</keyword>
<evidence type="ECO:0000256" key="3">
    <source>
        <dbReference type="ARBA" id="ARBA00022692"/>
    </source>
</evidence>
<evidence type="ECO:0000256" key="5">
    <source>
        <dbReference type="ARBA" id="ARBA00023040"/>
    </source>
</evidence>
<dbReference type="PROSITE" id="PS50262">
    <property type="entry name" value="G_PROTEIN_RECEP_F1_2"/>
    <property type="match status" value="1"/>
</dbReference>
<dbReference type="GO" id="GO:0005886">
    <property type="term" value="C:plasma membrane"/>
    <property type="evidence" value="ECO:0007669"/>
    <property type="project" value="TreeGrafter"/>
</dbReference>
<accession>A0A0K2THN6</accession>
<feature type="transmembrane region" description="Helical" evidence="10">
    <location>
        <begin position="94"/>
        <end position="117"/>
    </location>
</feature>
<dbReference type="GO" id="GO:0004930">
    <property type="term" value="F:G protein-coupled receptor activity"/>
    <property type="evidence" value="ECO:0007669"/>
    <property type="project" value="UniProtKB-KW"/>
</dbReference>
<dbReference type="RefSeq" id="XP_040581082.1">
    <property type="nucleotide sequence ID" value="XM_040725148.2"/>
</dbReference>
<feature type="compositionally biased region" description="Basic and acidic residues" evidence="9">
    <location>
        <begin position="422"/>
        <end position="434"/>
    </location>
</feature>
<evidence type="ECO:0000256" key="9">
    <source>
        <dbReference type="SAM" id="MobiDB-lite"/>
    </source>
</evidence>
<evidence type="ECO:0000256" key="6">
    <source>
        <dbReference type="ARBA" id="ARBA00023136"/>
    </source>
</evidence>
<dbReference type="Pfam" id="PF00001">
    <property type="entry name" value="7tm_1"/>
    <property type="match status" value="1"/>
</dbReference>
<feature type="compositionally biased region" description="Low complexity" evidence="9">
    <location>
        <begin position="437"/>
        <end position="462"/>
    </location>
</feature>
<evidence type="ECO:0000313" key="12">
    <source>
        <dbReference type="EMBL" id="CDW25031.1"/>
    </source>
</evidence>
<evidence type="ECO:0000256" key="8">
    <source>
        <dbReference type="ARBA" id="ARBA00023224"/>
    </source>
</evidence>
<keyword evidence="6 10" id="KW-0472">Membrane</keyword>
<dbReference type="PANTHER" id="PTHR45695">
    <property type="entry name" value="LEUCOKININ RECEPTOR-RELATED"/>
    <property type="match status" value="1"/>
</dbReference>
<feature type="transmembrane region" description="Helical" evidence="10">
    <location>
        <begin position="215"/>
        <end position="235"/>
    </location>
</feature>
<dbReference type="CDD" id="cd00637">
    <property type="entry name" value="7tm_classA_rhodopsin-like"/>
    <property type="match status" value="1"/>
</dbReference>
<comment type="similarity">
    <text evidence="2">Belongs to the G-protein coupled receptor 1 family.</text>
</comment>
<reference evidence="12" key="1">
    <citation type="submission" date="2014-05" db="EMBL/GenBank/DDBJ databases">
        <authorList>
            <person name="Chronopoulou M."/>
        </authorList>
    </citation>
    <scope>NUCLEOTIDE SEQUENCE</scope>
    <source>
        <tissue evidence="12">Whole organism</tissue>
    </source>
</reference>
<dbReference type="Gene3D" id="1.20.1070.10">
    <property type="entry name" value="Rhodopsin 7-helix transmembrane proteins"/>
    <property type="match status" value="1"/>
</dbReference>
<proteinExistence type="inferred from homology"/>
<name>A0A0K2THN6_LEPSM</name>
<keyword evidence="3 10" id="KW-0812">Transmembrane</keyword>
<evidence type="ECO:0000256" key="10">
    <source>
        <dbReference type="SAM" id="Phobius"/>
    </source>
</evidence>
<dbReference type="PANTHER" id="PTHR45695:SF9">
    <property type="entry name" value="LEUCOKININ RECEPTOR"/>
    <property type="match status" value="1"/>
</dbReference>
<feature type="region of interest" description="Disordered" evidence="9">
    <location>
        <begin position="406"/>
        <end position="477"/>
    </location>
</feature>
<dbReference type="AlphaFoldDB" id="A0A0K2THN6"/>
<evidence type="ECO:0000256" key="1">
    <source>
        <dbReference type="ARBA" id="ARBA00004141"/>
    </source>
</evidence>
<dbReference type="GeneID" id="121129426"/>
<evidence type="ECO:0000256" key="2">
    <source>
        <dbReference type="ARBA" id="ARBA00010663"/>
    </source>
</evidence>
<dbReference type="SUPFAM" id="SSF81321">
    <property type="entry name" value="Family A G protein-coupled receptor-like"/>
    <property type="match status" value="1"/>
</dbReference>
<evidence type="ECO:0000256" key="7">
    <source>
        <dbReference type="ARBA" id="ARBA00023170"/>
    </source>
</evidence>
<dbReference type="PRINTS" id="PR00237">
    <property type="entry name" value="GPCRRHODOPSN"/>
</dbReference>
<keyword evidence="5" id="KW-0297">G-protein coupled receptor</keyword>
<dbReference type="EMBL" id="HACA01007670">
    <property type="protein sequence ID" value="CDW25031.1"/>
    <property type="molecule type" value="Transcribed_RNA"/>
</dbReference>
<comment type="subcellular location">
    <subcellularLocation>
        <location evidence="1">Membrane</location>
        <topology evidence="1">Multi-pass membrane protein</topology>
    </subcellularLocation>
</comment>
<protein>
    <recommendedName>
        <fullName evidence="11">G-protein coupled receptors family 1 profile domain-containing protein</fullName>
    </recommendedName>
</protein>
<feature type="transmembrane region" description="Helical" evidence="10">
    <location>
        <begin position="273"/>
        <end position="302"/>
    </location>
</feature>
<feature type="transmembrane region" description="Helical" evidence="10">
    <location>
        <begin position="171"/>
        <end position="194"/>
    </location>
</feature>
<keyword evidence="7" id="KW-0675">Receptor</keyword>
<evidence type="ECO:0000256" key="4">
    <source>
        <dbReference type="ARBA" id="ARBA00022989"/>
    </source>
</evidence>
<keyword evidence="4 10" id="KW-1133">Transmembrane helix</keyword>
<feature type="transmembrane region" description="Helical" evidence="10">
    <location>
        <begin position="314"/>
        <end position="330"/>
    </location>
</feature>
<dbReference type="KEGG" id="lsm:121129426"/>
<organism evidence="12">
    <name type="scientific">Lepeophtheirus salmonis</name>
    <name type="common">Salmon louse</name>
    <name type="synonym">Caligus salmonis</name>
    <dbReference type="NCBI Taxonomy" id="72036"/>
    <lineage>
        <taxon>Eukaryota</taxon>
        <taxon>Metazoa</taxon>
        <taxon>Ecdysozoa</taxon>
        <taxon>Arthropoda</taxon>
        <taxon>Crustacea</taxon>
        <taxon>Multicrustacea</taxon>
        <taxon>Hexanauplia</taxon>
        <taxon>Copepoda</taxon>
        <taxon>Siphonostomatoida</taxon>
        <taxon>Caligidae</taxon>
        <taxon>Lepeophtheirus</taxon>
    </lineage>
</organism>
<dbReference type="InterPro" id="IPR017452">
    <property type="entry name" value="GPCR_Rhodpsn_7TM"/>
</dbReference>
<sequence>MVDIEKTAEDASSAIGNFASGALDVISDSAEDMIEDIVASATTLLPSLDENGINISNSNNSLFTTLATQVIDVGATSTNSVAIGEYHLGDDNKWGWITLYIVTIVFAILGNFLFLIAAACTTRVRSTGYYLLINLSIRDILLAGLCMPFALDYEIIHLNWIFGLEYCISFRFFYYCFLFFLPLTILFLTFHLFVENCKWNFAGEEGYVPRPWTHSIYITLIWFFSVLFAVPTAFFSEVRDEADDFYGNDISGRPTEAKACLHRGGNWNDGSNFFYMASSQLTFCIPVVLLVVPWFALLVQICSCCTRKLNKSELWLSVITLLLIILWEISRAPLKLFNIHHILTSWEITKLTPFLPPVNTEIYRALMKWAIYAPAAIHPLIYFAFSPEVRHGAYILFSRCCSCCCSSSSKSGGSEDGEIASDDEKGRMLPEDSPKAGNNGPTTPTVNTVPTVTTTTETIGTTDSDAVPLQSKQEDEM</sequence>
<dbReference type="InterPro" id="IPR000276">
    <property type="entry name" value="GPCR_Rhodpsn"/>
</dbReference>